<sequence>MTLGTSIISCSDDGKDGVDGLNGMNGEPGTANVIYSDWLDRPNGTETTIDATSGMLYTYSVPQITNEILNSGTVLVYMQFNGADIFALPYTSRAGSNINTIETITTLGNLKIFRYRHDGLTPTIAVGSGVKFRYIIIPGGTPAARSINLRDRSYDEVCELLAIPK</sequence>
<evidence type="ECO:0000313" key="2">
    <source>
        <dbReference type="EMBL" id="RLJ24260.1"/>
    </source>
</evidence>
<evidence type="ECO:0000313" key="4">
    <source>
        <dbReference type="Proteomes" id="UP000275027"/>
    </source>
</evidence>
<protein>
    <recommendedName>
        <fullName evidence="5">Collagen triple helix repeat protein</fullName>
    </recommendedName>
</protein>
<evidence type="ECO:0000313" key="3">
    <source>
        <dbReference type="Proteomes" id="UP000233767"/>
    </source>
</evidence>
<evidence type="ECO:0000313" key="1">
    <source>
        <dbReference type="EMBL" id="PKW29920.1"/>
    </source>
</evidence>
<organism evidence="2 4">
    <name type="scientific">Flavobacterium lindanitolerans</name>
    <dbReference type="NCBI Taxonomy" id="428988"/>
    <lineage>
        <taxon>Bacteria</taxon>
        <taxon>Pseudomonadati</taxon>
        <taxon>Bacteroidota</taxon>
        <taxon>Flavobacteriia</taxon>
        <taxon>Flavobacteriales</taxon>
        <taxon>Flavobacteriaceae</taxon>
        <taxon>Flavobacterium</taxon>
    </lineage>
</organism>
<dbReference type="Proteomes" id="UP000275027">
    <property type="component" value="Unassembled WGS sequence"/>
</dbReference>
<accession>A0A497U0R7</accession>
<dbReference type="EMBL" id="RCCB01000012">
    <property type="protein sequence ID" value="RLJ24260.1"/>
    <property type="molecule type" value="Genomic_DNA"/>
</dbReference>
<keyword evidence="3" id="KW-1185">Reference proteome</keyword>
<comment type="caution">
    <text evidence="2">The sequence shown here is derived from an EMBL/GenBank/DDBJ whole genome shotgun (WGS) entry which is preliminary data.</text>
</comment>
<reference evidence="1 3" key="1">
    <citation type="submission" date="2017-12" db="EMBL/GenBank/DDBJ databases">
        <title>Genomic Encyclopedia of Type Strains, Phase III (KMG-III): the genomes of soil and plant-associated and newly described type strains.</title>
        <authorList>
            <person name="Whitman W."/>
        </authorList>
    </citation>
    <scope>NUCLEOTIDE SEQUENCE [LARGE SCALE GENOMIC DNA]</scope>
    <source>
        <strain evidence="1 3">IP-10</strain>
    </source>
</reference>
<proteinExistence type="predicted"/>
<evidence type="ECO:0008006" key="5">
    <source>
        <dbReference type="Google" id="ProtNLM"/>
    </source>
</evidence>
<name>A0A497U0R7_9FLAO</name>
<dbReference type="Proteomes" id="UP000233767">
    <property type="component" value="Unassembled WGS sequence"/>
</dbReference>
<dbReference type="AlphaFoldDB" id="A0A497U0R7"/>
<gene>
    <name evidence="1" type="ORF">B0G92_1568</name>
    <name evidence="2" type="ORF">CLV50_2140</name>
</gene>
<dbReference type="RefSeq" id="WP_101471677.1">
    <property type="nucleotide sequence ID" value="NZ_PJND01000007.1"/>
</dbReference>
<reference evidence="2 4" key="2">
    <citation type="submission" date="2018-10" db="EMBL/GenBank/DDBJ databases">
        <title>Genomic Encyclopedia of Archaeal and Bacterial Type Strains, Phase II (KMG-II): from individual species to whole genera.</title>
        <authorList>
            <person name="Goeker M."/>
        </authorList>
    </citation>
    <scope>NUCLEOTIDE SEQUENCE [LARGE SCALE GENOMIC DNA]</scope>
    <source>
        <strain evidence="2 4">DSM 21886</strain>
    </source>
</reference>
<dbReference type="EMBL" id="PJND01000007">
    <property type="protein sequence ID" value="PKW29920.1"/>
    <property type="molecule type" value="Genomic_DNA"/>
</dbReference>